<evidence type="ECO:0000256" key="1">
    <source>
        <dbReference type="SAM" id="MobiDB-lite"/>
    </source>
</evidence>
<organism evidence="2 3">
    <name type="scientific">Pilimelia anulata</name>
    <dbReference type="NCBI Taxonomy" id="53371"/>
    <lineage>
        <taxon>Bacteria</taxon>
        <taxon>Bacillati</taxon>
        <taxon>Actinomycetota</taxon>
        <taxon>Actinomycetes</taxon>
        <taxon>Micromonosporales</taxon>
        <taxon>Micromonosporaceae</taxon>
        <taxon>Pilimelia</taxon>
    </lineage>
</organism>
<reference evidence="2" key="2">
    <citation type="submission" date="2020-09" db="EMBL/GenBank/DDBJ databases">
        <authorList>
            <person name="Sun Q."/>
            <person name="Ohkuma M."/>
        </authorList>
    </citation>
    <scope>NUCLEOTIDE SEQUENCE</scope>
    <source>
        <strain evidence="2">JCM 3090</strain>
    </source>
</reference>
<dbReference type="EMBL" id="BMQB01000012">
    <property type="protein sequence ID" value="GGK08442.1"/>
    <property type="molecule type" value="Genomic_DNA"/>
</dbReference>
<feature type="compositionally biased region" description="Basic and acidic residues" evidence="1">
    <location>
        <begin position="14"/>
        <end position="28"/>
    </location>
</feature>
<dbReference type="AlphaFoldDB" id="A0A8J3BAV9"/>
<sequence>MPERFRGGIAPSAPDRRPGWLADRDADSPARGTRLPHTVPAPPPDIDLLTGGCAEGYAGAPDRPLFGVVVLTLRYRPTVEGGVIGASLSHPTNPTA</sequence>
<reference evidence="2" key="1">
    <citation type="journal article" date="2014" name="Int. J. Syst. Evol. Microbiol.">
        <title>Complete genome sequence of Corynebacterium casei LMG S-19264T (=DSM 44701T), isolated from a smear-ripened cheese.</title>
        <authorList>
            <consortium name="US DOE Joint Genome Institute (JGI-PGF)"/>
            <person name="Walter F."/>
            <person name="Albersmeier A."/>
            <person name="Kalinowski J."/>
            <person name="Ruckert C."/>
        </authorList>
    </citation>
    <scope>NUCLEOTIDE SEQUENCE</scope>
    <source>
        <strain evidence="2">JCM 3090</strain>
    </source>
</reference>
<name>A0A8J3BAV9_9ACTN</name>
<protein>
    <submittedName>
        <fullName evidence="2">Uncharacterized protein</fullName>
    </submittedName>
</protein>
<keyword evidence="3" id="KW-1185">Reference proteome</keyword>
<accession>A0A8J3BAV9</accession>
<comment type="caution">
    <text evidence="2">The sequence shown here is derived from an EMBL/GenBank/DDBJ whole genome shotgun (WGS) entry which is preliminary data.</text>
</comment>
<gene>
    <name evidence="2" type="ORF">GCM10010123_42970</name>
</gene>
<feature type="region of interest" description="Disordered" evidence="1">
    <location>
        <begin position="1"/>
        <end position="43"/>
    </location>
</feature>
<evidence type="ECO:0000313" key="3">
    <source>
        <dbReference type="Proteomes" id="UP000649739"/>
    </source>
</evidence>
<dbReference type="Proteomes" id="UP000649739">
    <property type="component" value="Unassembled WGS sequence"/>
</dbReference>
<evidence type="ECO:0000313" key="2">
    <source>
        <dbReference type="EMBL" id="GGK08442.1"/>
    </source>
</evidence>
<proteinExistence type="predicted"/>